<feature type="compositionally biased region" description="Basic and acidic residues" evidence="1">
    <location>
        <begin position="70"/>
        <end position="86"/>
    </location>
</feature>
<keyword evidence="3" id="KW-1185">Reference proteome</keyword>
<feature type="region of interest" description="Disordered" evidence="1">
    <location>
        <begin position="188"/>
        <end position="228"/>
    </location>
</feature>
<gene>
    <name evidence="2" type="ORF">D2V17_09520</name>
</gene>
<name>A0A3A1P5W9_9SPHN</name>
<evidence type="ECO:0000256" key="1">
    <source>
        <dbReference type="SAM" id="MobiDB-lite"/>
    </source>
</evidence>
<evidence type="ECO:0000313" key="2">
    <source>
        <dbReference type="EMBL" id="RIV86395.1"/>
    </source>
</evidence>
<feature type="region of interest" description="Disordered" evidence="1">
    <location>
        <begin position="69"/>
        <end position="88"/>
    </location>
</feature>
<sequence length="228" mass="25322">MLEEVRDANRKLLISNVEKIARLAVASGLLDFEVLTQNALPGVLSRAGLWSTGMKPTLDLGQLGLDENDLQERREKEEKDRLEIQKQKRPVTFGTTDVDGGLEGRFQLVAQALDAAFESKEFQKRSGEANLPPLASGVGGGGGNQRGRKRTKDPEYSSEQQRALLGFAGELAAYRHLKKTLRTLAIQGTGTRENDRSQTTNRDYPMETNVYSQEQRRARQSTGVRPHS</sequence>
<reference evidence="2 3" key="1">
    <citation type="submission" date="2018-08" db="EMBL/GenBank/DDBJ databases">
        <title>Erythrobacter zhengii sp.nov., a bacterium isolated from deep-sea sediment.</title>
        <authorList>
            <person name="Fang C."/>
            <person name="Wu Y.-H."/>
            <person name="Sun C."/>
            <person name="Wang H."/>
            <person name="Cheng H."/>
            <person name="Meng F.-X."/>
            <person name="Wang C.-S."/>
            <person name="Xu X.-W."/>
        </authorList>
    </citation>
    <scope>NUCLEOTIDE SEQUENCE [LARGE SCALE GENOMIC DNA]</scope>
    <source>
        <strain evidence="2 3">CCTCC AB 2015396</strain>
    </source>
</reference>
<dbReference type="AlphaFoldDB" id="A0A3A1P5W9"/>
<evidence type="ECO:0000313" key="3">
    <source>
        <dbReference type="Proteomes" id="UP000265366"/>
    </source>
</evidence>
<proteinExistence type="predicted"/>
<dbReference type="EMBL" id="QXFM01000086">
    <property type="protein sequence ID" value="RIV86395.1"/>
    <property type="molecule type" value="Genomic_DNA"/>
</dbReference>
<feature type="compositionally biased region" description="Polar residues" evidence="1">
    <location>
        <begin position="188"/>
        <end position="202"/>
    </location>
</feature>
<dbReference type="Proteomes" id="UP000265366">
    <property type="component" value="Unassembled WGS sequence"/>
</dbReference>
<organism evidence="2 3">
    <name type="scientific">Aurantiacibacter xanthus</name>
    <dbReference type="NCBI Taxonomy" id="1784712"/>
    <lineage>
        <taxon>Bacteria</taxon>
        <taxon>Pseudomonadati</taxon>
        <taxon>Pseudomonadota</taxon>
        <taxon>Alphaproteobacteria</taxon>
        <taxon>Sphingomonadales</taxon>
        <taxon>Erythrobacteraceae</taxon>
        <taxon>Aurantiacibacter</taxon>
    </lineage>
</organism>
<protein>
    <submittedName>
        <fullName evidence="2">Uncharacterized protein</fullName>
    </submittedName>
</protein>
<feature type="region of interest" description="Disordered" evidence="1">
    <location>
        <begin position="124"/>
        <end position="159"/>
    </location>
</feature>
<comment type="caution">
    <text evidence="2">The sequence shown here is derived from an EMBL/GenBank/DDBJ whole genome shotgun (WGS) entry which is preliminary data.</text>
</comment>
<accession>A0A3A1P5W9</accession>